<proteinExistence type="predicted"/>
<feature type="compositionally biased region" description="Basic and acidic residues" evidence="1">
    <location>
        <begin position="801"/>
        <end position="810"/>
    </location>
</feature>
<feature type="region of interest" description="Disordered" evidence="1">
    <location>
        <begin position="504"/>
        <end position="666"/>
    </location>
</feature>
<feature type="region of interest" description="Disordered" evidence="1">
    <location>
        <begin position="764"/>
        <end position="810"/>
    </location>
</feature>
<feature type="compositionally biased region" description="Polar residues" evidence="1">
    <location>
        <begin position="287"/>
        <end position="297"/>
    </location>
</feature>
<feature type="compositionally biased region" description="Polar residues" evidence="1">
    <location>
        <begin position="321"/>
        <end position="331"/>
    </location>
</feature>
<evidence type="ECO:0008006" key="4">
    <source>
        <dbReference type="Google" id="ProtNLM"/>
    </source>
</evidence>
<dbReference type="EMBL" id="JBANMG010000006">
    <property type="protein sequence ID" value="KAK6951854.1"/>
    <property type="molecule type" value="Genomic_DNA"/>
</dbReference>
<sequence>MDGHWKGKQVDSTVKTVDETALEYYREDSILKPVSARTHTDDWPCFLLTSATVFHKDGTLANLLHVDLEGPFIVRGKLEIEKDQEKFLINRHMKDRTPYIQLQDTVSFSIGLKEDRPPMPVLWASGGAGWYEIVPSDTYKEICNTMFQGISLHYAILDQYEAALDKLHKTKKNRNKTLSDVKLDLNHVLIKYAVNVGDGITSAEAAQRVKDQVIFLLSHFPKDTEFYRTLAEDHPDIVQQLAQKALKDAQAATSSEPSTLVAVPYRDQQRSISLESAAGKKTGRPSLRNSASRSLQDTEAIDRQVTETIEAAKRLAVQPTVAKQETPTSIQPGPVDEGSNLGAAGSHTKYNRPREYHNPEKQVDPRASAQTSAAGETNIAPTLLHKDKSLDADPHLDINPSLSAILGVLNEYRRSLLELPPSERTKTPDEVSPSLWCTKLYRELSVRKPRALAEVCKYYVKDLLRLLGPEWHQSKFYWWLKENINSVPSFEDMSEEQMNNIVRRKKKGQPHGDQLSYATPPSYTSPASYTSRFSHANQPSSLNQPSYELPTAMDYQGSEEKVQESQSPHRVRTGGKVAGLRPSIGGKKRLLQDLNMTGDEMDLDDDGLPKKASKKSRYSASDDEHDDERGATTSGNEYNAEGEDALATGSVDDPTKPSEPNSDGVFEAWKCEERGCDYIVKVKDEDDADALIMHHYELHHKDARHKKFTSKRIEIQNIVREESRIAGGIPVNFLLKKVGRHTALLEDLAKEEYQVTLEAERQSRRNVRLQKSQLEGQETELQSEEKQLQGQDTQLDEEVVPEPKEHDTLQ</sequence>
<feature type="compositionally biased region" description="Polar residues" evidence="1">
    <location>
        <begin position="532"/>
        <end position="546"/>
    </location>
</feature>
<feature type="region of interest" description="Disordered" evidence="1">
    <location>
        <begin position="318"/>
        <end position="378"/>
    </location>
</feature>
<evidence type="ECO:0000313" key="2">
    <source>
        <dbReference type="EMBL" id="KAK6951854.1"/>
    </source>
</evidence>
<keyword evidence="3" id="KW-1185">Reference proteome</keyword>
<feature type="compositionally biased region" description="Basic and acidic residues" evidence="1">
    <location>
        <begin position="352"/>
        <end position="364"/>
    </location>
</feature>
<dbReference type="Proteomes" id="UP001369815">
    <property type="component" value="Unassembled WGS sequence"/>
</dbReference>
<evidence type="ECO:0000313" key="3">
    <source>
        <dbReference type="Proteomes" id="UP001369815"/>
    </source>
</evidence>
<protein>
    <recommendedName>
        <fullName evidence="4">DNA (cytosine-5)-methyltransferase 1 replication foci domain-containing protein</fullName>
    </recommendedName>
</protein>
<feature type="region of interest" description="Disordered" evidence="1">
    <location>
        <begin position="273"/>
        <end position="300"/>
    </location>
</feature>
<comment type="caution">
    <text evidence="2">The sequence shown here is derived from an EMBL/GenBank/DDBJ whole genome shotgun (WGS) entry which is preliminary data.</text>
</comment>
<gene>
    <name evidence="2" type="ORF">Daesc_006379</name>
</gene>
<reference evidence="2 3" key="1">
    <citation type="journal article" date="2024" name="Front Chem Biol">
        <title>Unveiling the potential of Daldinia eschscholtzii MFLUCC 19-0629 through bioactivity and bioinformatics studies for enhanced sustainable agriculture production.</title>
        <authorList>
            <person name="Brooks S."/>
            <person name="Weaver J.A."/>
            <person name="Klomchit A."/>
            <person name="Alharthi S.A."/>
            <person name="Onlamun T."/>
            <person name="Nurani R."/>
            <person name="Vong T.K."/>
            <person name="Alberti F."/>
            <person name="Greco C."/>
        </authorList>
    </citation>
    <scope>NUCLEOTIDE SEQUENCE [LARGE SCALE GENOMIC DNA]</scope>
    <source>
        <strain evidence="2">MFLUCC 19-0629</strain>
    </source>
</reference>
<name>A0AAX6MH74_9PEZI</name>
<feature type="compositionally biased region" description="Low complexity" evidence="1">
    <location>
        <begin position="516"/>
        <end position="531"/>
    </location>
</feature>
<accession>A0AAX6MH74</accession>
<dbReference type="AlphaFoldDB" id="A0AAX6MH74"/>
<organism evidence="2 3">
    <name type="scientific">Daldinia eschscholtzii</name>
    <dbReference type="NCBI Taxonomy" id="292717"/>
    <lineage>
        <taxon>Eukaryota</taxon>
        <taxon>Fungi</taxon>
        <taxon>Dikarya</taxon>
        <taxon>Ascomycota</taxon>
        <taxon>Pezizomycotina</taxon>
        <taxon>Sordariomycetes</taxon>
        <taxon>Xylariomycetidae</taxon>
        <taxon>Xylariales</taxon>
        <taxon>Hypoxylaceae</taxon>
        <taxon>Daldinia</taxon>
    </lineage>
</organism>
<evidence type="ECO:0000256" key="1">
    <source>
        <dbReference type="SAM" id="MobiDB-lite"/>
    </source>
</evidence>